<dbReference type="Pfam" id="PF01182">
    <property type="entry name" value="Glucosamine_iso"/>
    <property type="match status" value="1"/>
</dbReference>
<dbReference type="NCBIfam" id="TIGR01198">
    <property type="entry name" value="pgl"/>
    <property type="match status" value="1"/>
</dbReference>
<comment type="function">
    <text evidence="2 7">Hydrolysis of 6-phosphogluconolactone to 6-phosphogluconate.</text>
</comment>
<dbReference type="EC" id="3.1.1.31" evidence="5 7"/>
<dbReference type="InterPro" id="IPR039104">
    <property type="entry name" value="6PGL"/>
</dbReference>
<dbReference type="InterPro" id="IPR037171">
    <property type="entry name" value="NagB/RpiA_transferase-like"/>
</dbReference>
<dbReference type="SUPFAM" id="SSF100950">
    <property type="entry name" value="NagB/RpiA/CoA transferase-like"/>
    <property type="match status" value="1"/>
</dbReference>
<dbReference type="CDD" id="cd01400">
    <property type="entry name" value="6PGL"/>
    <property type="match status" value="1"/>
</dbReference>
<comment type="caution">
    <text evidence="9">The sequence shown here is derived from an EMBL/GenBank/DDBJ whole genome shotgun (WGS) entry which is preliminary data.</text>
</comment>
<evidence type="ECO:0000256" key="7">
    <source>
        <dbReference type="RuleBase" id="RU365095"/>
    </source>
</evidence>
<evidence type="ECO:0000256" key="6">
    <source>
        <dbReference type="ARBA" id="ARBA00020337"/>
    </source>
</evidence>
<dbReference type="InterPro" id="IPR006148">
    <property type="entry name" value="Glc/Gal-6P_isomerase"/>
</dbReference>
<accession>A0AAW5VDE4</accession>
<feature type="domain" description="Glucosamine/galactosamine-6-phosphate isomerase" evidence="8">
    <location>
        <begin position="16"/>
        <end position="214"/>
    </location>
</feature>
<proteinExistence type="inferred from homology"/>
<dbReference type="GO" id="GO:0005975">
    <property type="term" value="P:carbohydrate metabolic process"/>
    <property type="evidence" value="ECO:0007669"/>
    <property type="project" value="UniProtKB-UniRule"/>
</dbReference>
<comment type="catalytic activity">
    <reaction evidence="1 7">
        <text>6-phospho-D-glucono-1,5-lactone + H2O = 6-phospho-D-gluconate + H(+)</text>
        <dbReference type="Rhea" id="RHEA:12556"/>
        <dbReference type="ChEBI" id="CHEBI:15377"/>
        <dbReference type="ChEBI" id="CHEBI:15378"/>
        <dbReference type="ChEBI" id="CHEBI:57955"/>
        <dbReference type="ChEBI" id="CHEBI:58759"/>
        <dbReference type="EC" id="3.1.1.31"/>
    </reaction>
</comment>
<evidence type="ECO:0000313" key="10">
    <source>
        <dbReference type="Proteomes" id="UP001209694"/>
    </source>
</evidence>
<dbReference type="GO" id="GO:0017057">
    <property type="term" value="F:6-phosphogluconolactonase activity"/>
    <property type="evidence" value="ECO:0007669"/>
    <property type="project" value="UniProtKB-UniRule"/>
</dbReference>
<dbReference type="InterPro" id="IPR005900">
    <property type="entry name" value="6-phosphogluconolactonase_DevB"/>
</dbReference>
<dbReference type="GO" id="GO:0006098">
    <property type="term" value="P:pentose-phosphate shunt"/>
    <property type="evidence" value="ECO:0007669"/>
    <property type="project" value="InterPro"/>
</dbReference>
<dbReference type="RefSeq" id="WP_265356006.1">
    <property type="nucleotide sequence ID" value="NZ_JAMQPS010000002.1"/>
</dbReference>
<evidence type="ECO:0000256" key="3">
    <source>
        <dbReference type="ARBA" id="ARBA00004961"/>
    </source>
</evidence>
<comment type="similarity">
    <text evidence="4 7">Belongs to the glucosamine/galactosamine-6-phosphate isomerase family. 6-phosphogluconolactonase subfamily.</text>
</comment>
<dbReference type="PANTHER" id="PTHR11054">
    <property type="entry name" value="6-PHOSPHOGLUCONOLACTONASE"/>
    <property type="match status" value="1"/>
</dbReference>
<evidence type="ECO:0000256" key="5">
    <source>
        <dbReference type="ARBA" id="ARBA00013198"/>
    </source>
</evidence>
<keyword evidence="7 9" id="KW-0378">Hydrolase</keyword>
<name>A0AAW5VDE4_9LEPT</name>
<evidence type="ECO:0000256" key="1">
    <source>
        <dbReference type="ARBA" id="ARBA00000832"/>
    </source>
</evidence>
<reference evidence="9" key="1">
    <citation type="submission" date="2022-06" db="EMBL/GenBank/DDBJ databases">
        <title>Leptospira isolates from biofilms formed at urban environments.</title>
        <authorList>
            <person name="Ribeiro P.S."/>
            <person name="Sousa T."/>
            <person name="Carvalho N."/>
            <person name="Aburjaile F."/>
            <person name="Neves F."/>
            <person name="Oliveira D."/>
            <person name="Blanco L."/>
            <person name="Lima J."/>
            <person name="Costa F."/>
            <person name="Brenig B."/>
            <person name="Soares S."/>
            <person name="Ramos R."/>
            <person name="Goes-Neto A."/>
            <person name="Matiuzzi M."/>
            <person name="Azevedo V."/>
            <person name="Ristow P."/>
        </authorList>
    </citation>
    <scope>NUCLEOTIDE SEQUENCE</scope>
    <source>
        <strain evidence="9">VSF7</strain>
    </source>
</reference>
<protein>
    <recommendedName>
        <fullName evidence="6 7">6-phosphogluconolactonase</fullName>
        <shortName evidence="7">6PGL</shortName>
        <ecNumber evidence="5 7">3.1.1.31</ecNumber>
    </recommendedName>
</protein>
<evidence type="ECO:0000256" key="2">
    <source>
        <dbReference type="ARBA" id="ARBA00002681"/>
    </source>
</evidence>
<dbReference type="EMBL" id="JAMQQD010000005">
    <property type="protein sequence ID" value="MCW7516280.1"/>
    <property type="molecule type" value="Genomic_DNA"/>
</dbReference>
<sequence length="224" mass="24939">MTNQLVFFDNQSVSEILQHIEIRVKSFLKLRGVDSSVNILLSGGDTPIKVYNGFDGFDIDWSRIHFWLADERCVPIDDEMRSEFVIKKAIGQSIINKSTFHGYGSGNALDMAMNYENNLLGVKIFDLAILGIGEDGHTASLFPGNELGLEAGSGFVFPVYNSPKPPSGRVTLTMNKINESEHVMFLLSGEKKREILKKVINGENLPASKVRGKQTTSIFYFSNQ</sequence>
<dbReference type="PANTHER" id="PTHR11054:SF0">
    <property type="entry name" value="6-PHOSPHOGLUCONOLACTONASE"/>
    <property type="match status" value="1"/>
</dbReference>
<organism evidence="9 10">
    <name type="scientific">Leptospira levettii</name>
    <dbReference type="NCBI Taxonomy" id="2023178"/>
    <lineage>
        <taxon>Bacteria</taxon>
        <taxon>Pseudomonadati</taxon>
        <taxon>Spirochaetota</taxon>
        <taxon>Spirochaetia</taxon>
        <taxon>Leptospirales</taxon>
        <taxon>Leptospiraceae</taxon>
        <taxon>Leptospira</taxon>
    </lineage>
</organism>
<evidence type="ECO:0000259" key="8">
    <source>
        <dbReference type="Pfam" id="PF01182"/>
    </source>
</evidence>
<gene>
    <name evidence="7 9" type="primary">pgl</name>
    <name evidence="9" type="ORF">ND810_14025</name>
</gene>
<evidence type="ECO:0000313" key="9">
    <source>
        <dbReference type="EMBL" id="MCW7516280.1"/>
    </source>
</evidence>
<evidence type="ECO:0000256" key="4">
    <source>
        <dbReference type="ARBA" id="ARBA00010662"/>
    </source>
</evidence>
<dbReference type="Proteomes" id="UP001209694">
    <property type="component" value="Unassembled WGS sequence"/>
</dbReference>
<dbReference type="Gene3D" id="3.40.50.1360">
    <property type="match status" value="1"/>
</dbReference>
<dbReference type="AlphaFoldDB" id="A0AAW5VDE4"/>
<comment type="pathway">
    <text evidence="3 7">Carbohydrate degradation; pentose phosphate pathway; D-ribulose 5-phosphate from D-glucose 6-phosphate (oxidative stage): step 2/3.</text>
</comment>